<organism evidence="6 7">
    <name type="scientific">Knipowitschia caucasica</name>
    <name type="common">Caucasian dwarf goby</name>
    <name type="synonym">Pomatoschistus caucasicus</name>
    <dbReference type="NCBI Taxonomy" id="637954"/>
    <lineage>
        <taxon>Eukaryota</taxon>
        <taxon>Metazoa</taxon>
        <taxon>Chordata</taxon>
        <taxon>Craniata</taxon>
        <taxon>Vertebrata</taxon>
        <taxon>Euteleostomi</taxon>
        <taxon>Actinopterygii</taxon>
        <taxon>Neopterygii</taxon>
        <taxon>Teleostei</taxon>
        <taxon>Neoteleostei</taxon>
        <taxon>Acanthomorphata</taxon>
        <taxon>Gobiaria</taxon>
        <taxon>Gobiiformes</taxon>
        <taxon>Gobioidei</taxon>
        <taxon>Gobiidae</taxon>
        <taxon>Gobiinae</taxon>
        <taxon>Knipowitschia</taxon>
    </lineage>
</organism>
<dbReference type="PANTHER" id="PTHR10985">
    <property type="entry name" value="BASIC HELIX-LOOP-HELIX TRANSCRIPTION FACTOR, HES-RELATED"/>
    <property type="match status" value="1"/>
</dbReference>
<dbReference type="InterPro" id="IPR050370">
    <property type="entry name" value="HES_HEY"/>
</dbReference>
<sequence length="243" mass="26749">MTKILPHCSQEGPRSRKRRLQNPKIEKAEILDLAVEYLHKWTSGANDAAKIRHAAAVEVSPPHLEPSPIVTMESAGFKRCIADLTGYMHKITPAQRSSLIEGLRRHTEGQPPPSNGELEQRLGQMPQAYLDSSYSSDKKEESLKFPFLSHSFNHSPHCSTPLHDYLSPPHSPWFSPLSSYSTSPPFVTYACHFTFPPTPSSCNSGLASLPAAVAFTPTSGLCLPLQLPPQGASSGFAPLWRPW</sequence>
<evidence type="ECO:0000313" key="6">
    <source>
        <dbReference type="EMBL" id="CAL1614107.1"/>
    </source>
</evidence>
<accession>A0AAV2MLG3</accession>
<evidence type="ECO:0000256" key="1">
    <source>
        <dbReference type="ARBA" id="ARBA00004123"/>
    </source>
</evidence>
<evidence type="ECO:0000256" key="3">
    <source>
        <dbReference type="ARBA" id="ARBA00023163"/>
    </source>
</evidence>
<protein>
    <submittedName>
        <fullName evidence="6">Uncharacterized protein</fullName>
    </submittedName>
</protein>
<gene>
    <name evidence="6" type="ORF">KC01_LOCUS40187</name>
</gene>
<evidence type="ECO:0000256" key="5">
    <source>
        <dbReference type="SAM" id="MobiDB-lite"/>
    </source>
</evidence>
<reference evidence="6 7" key="1">
    <citation type="submission" date="2024-04" db="EMBL/GenBank/DDBJ databases">
        <authorList>
            <person name="Waldvogel A.-M."/>
            <person name="Schoenle A."/>
        </authorList>
    </citation>
    <scope>NUCLEOTIDE SEQUENCE [LARGE SCALE GENOMIC DNA]</scope>
</reference>
<proteinExistence type="predicted"/>
<keyword evidence="3" id="KW-0804">Transcription</keyword>
<dbReference type="Proteomes" id="UP001497482">
    <property type="component" value="Chromosome 8"/>
</dbReference>
<feature type="region of interest" description="Disordered" evidence="5">
    <location>
        <begin position="1"/>
        <end position="20"/>
    </location>
</feature>
<keyword evidence="7" id="KW-1185">Reference proteome</keyword>
<dbReference type="AlphaFoldDB" id="A0AAV2MLG3"/>
<comment type="subcellular location">
    <subcellularLocation>
        <location evidence="1">Nucleus</location>
    </subcellularLocation>
</comment>
<dbReference type="GO" id="GO:0005634">
    <property type="term" value="C:nucleus"/>
    <property type="evidence" value="ECO:0007669"/>
    <property type="project" value="UniProtKB-SubCell"/>
</dbReference>
<evidence type="ECO:0000256" key="2">
    <source>
        <dbReference type="ARBA" id="ARBA00023015"/>
    </source>
</evidence>
<keyword evidence="2" id="KW-0805">Transcription regulation</keyword>
<name>A0AAV2MLG3_KNICA</name>
<dbReference type="EMBL" id="OZ035830">
    <property type="protein sequence ID" value="CAL1614107.1"/>
    <property type="molecule type" value="Genomic_DNA"/>
</dbReference>
<keyword evidence="4" id="KW-0539">Nucleus</keyword>
<evidence type="ECO:0000313" key="7">
    <source>
        <dbReference type="Proteomes" id="UP001497482"/>
    </source>
</evidence>
<evidence type="ECO:0000256" key="4">
    <source>
        <dbReference type="ARBA" id="ARBA00023242"/>
    </source>
</evidence>